<accession>A0ABY6K9I9</accession>
<name>A0ABY6K9I9_9ARAC</name>
<dbReference type="InterPro" id="IPR036397">
    <property type="entry name" value="RNaseH_sf"/>
</dbReference>
<evidence type="ECO:0000313" key="1">
    <source>
        <dbReference type="EMBL" id="UYV65350.1"/>
    </source>
</evidence>
<gene>
    <name evidence="1" type="ORF">LAZ67_3004024</name>
</gene>
<protein>
    <submittedName>
        <fullName evidence="1">Uncharacterized protein</fullName>
    </submittedName>
</protein>
<keyword evidence="2" id="KW-1185">Reference proteome</keyword>
<evidence type="ECO:0000313" key="2">
    <source>
        <dbReference type="Proteomes" id="UP001235939"/>
    </source>
</evidence>
<proteinExistence type="predicted"/>
<organism evidence="1 2">
    <name type="scientific">Cordylochernes scorpioides</name>
    <dbReference type="NCBI Taxonomy" id="51811"/>
    <lineage>
        <taxon>Eukaryota</taxon>
        <taxon>Metazoa</taxon>
        <taxon>Ecdysozoa</taxon>
        <taxon>Arthropoda</taxon>
        <taxon>Chelicerata</taxon>
        <taxon>Arachnida</taxon>
        <taxon>Pseudoscorpiones</taxon>
        <taxon>Cheliferoidea</taxon>
        <taxon>Chernetidae</taxon>
        <taxon>Cordylochernes</taxon>
    </lineage>
</organism>
<sequence>MKAKPKTDYQRGFADWKKRWLKCIAANGDYFEADNLNLTMTFQNGCKIFPLCTKCNSQSATPKHIIDCIDSSIDELYSSPADTIKSLKLYKLDILISLSGDKKREEEVDCLYAKRPMSCIPLIPSYSIARLHWCRGYQFWSQDQWAHVLFSDESSFSLDTVSKSIRLKRT</sequence>
<dbReference type="Gene3D" id="3.30.420.10">
    <property type="entry name" value="Ribonuclease H-like superfamily/Ribonuclease H"/>
    <property type="match status" value="1"/>
</dbReference>
<dbReference type="EMBL" id="CP092865">
    <property type="protein sequence ID" value="UYV65350.1"/>
    <property type="molecule type" value="Genomic_DNA"/>
</dbReference>
<reference evidence="1 2" key="1">
    <citation type="submission" date="2022-01" db="EMBL/GenBank/DDBJ databases">
        <title>A chromosomal length assembly of Cordylochernes scorpioides.</title>
        <authorList>
            <person name="Zeh D."/>
            <person name="Zeh J."/>
        </authorList>
    </citation>
    <scope>NUCLEOTIDE SEQUENCE [LARGE SCALE GENOMIC DNA]</scope>
    <source>
        <strain evidence="1">IN4F17</strain>
        <tissue evidence="1">Whole Body</tissue>
    </source>
</reference>
<dbReference type="Proteomes" id="UP001235939">
    <property type="component" value="Chromosome 03"/>
</dbReference>